<reference evidence="4 5" key="1">
    <citation type="journal article" date="2019" name="PLoS Negl. Trop. Dis.">
        <title>Whole genome sequencing of Entamoeba nuttalli reveals mammalian host-related molecular signatures and a novel octapeptide-repeat surface protein.</title>
        <authorList>
            <person name="Tanaka M."/>
            <person name="Makiuchi T."/>
            <person name="Komiyama T."/>
            <person name="Shiina T."/>
            <person name="Osaki K."/>
            <person name="Tachibana H."/>
        </authorList>
    </citation>
    <scope>NUCLEOTIDE SEQUENCE [LARGE SCALE GENOMIC DNA]</scope>
    <source>
        <strain evidence="4 5">P19-061405</strain>
    </source>
</reference>
<dbReference type="CDD" id="cd00167">
    <property type="entry name" value="SANT"/>
    <property type="match status" value="1"/>
</dbReference>
<dbReference type="InterPro" id="IPR001005">
    <property type="entry name" value="SANT/Myb"/>
</dbReference>
<keyword evidence="5" id="KW-1185">Reference proteome</keyword>
<dbReference type="InterPro" id="IPR006447">
    <property type="entry name" value="Myb_dom_plants"/>
</dbReference>
<evidence type="ECO:0000256" key="3">
    <source>
        <dbReference type="ARBA" id="ARBA00023242"/>
    </source>
</evidence>
<gene>
    <name evidence="4" type="ORF">ENUP19_0121G0222</name>
</gene>
<organism evidence="4 5">
    <name type="scientific">Entamoeba nuttalli</name>
    <dbReference type="NCBI Taxonomy" id="412467"/>
    <lineage>
        <taxon>Eukaryota</taxon>
        <taxon>Amoebozoa</taxon>
        <taxon>Evosea</taxon>
        <taxon>Archamoebae</taxon>
        <taxon>Mastigamoebida</taxon>
        <taxon>Entamoebidae</taxon>
        <taxon>Entamoeba</taxon>
    </lineage>
</organism>
<dbReference type="Gene3D" id="1.10.10.60">
    <property type="entry name" value="Homeodomain-like"/>
    <property type="match status" value="1"/>
</dbReference>
<dbReference type="EMBL" id="BAAFRS010000121">
    <property type="protein sequence ID" value="GAB1222860.1"/>
    <property type="molecule type" value="Genomic_DNA"/>
</dbReference>
<dbReference type="NCBIfam" id="TIGR01557">
    <property type="entry name" value="myb_SHAQKYF"/>
    <property type="match status" value="1"/>
</dbReference>
<evidence type="ECO:0000256" key="1">
    <source>
        <dbReference type="ARBA" id="ARBA00023015"/>
    </source>
</evidence>
<keyword evidence="3" id="KW-0539">Nucleus</keyword>
<evidence type="ECO:0000256" key="2">
    <source>
        <dbReference type="ARBA" id="ARBA00023163"/>
    </source>
</evidence>
<keyword evidence="1" id="KW-0805">Transcription regulation</keyword>
<dbReference type="SUPFAM" id="SSF46689">
    <property type="entry name" value="Homeodomain-like"/>
    <property type="match status" value="1"/>
</dbReference>
<dbReference type="InterPro" id="IPR009057">
    <property type="entry name" value="Homeodomain-like_sf"/>
</dbReference>
<evidence type="ECO:0000313" key="5">
    <source>
        <dbReference type="Proteomes" id="UP001628156"/>
    </source>
</evidence>
<proteinExistence type="predicted"/>
<dbReference type="Proteomes" id="UP001628156">
    <property type="component" value="Unassembled WGS sequence"/>
</dbReference>
<accession>A0ABQ0DJ24</accession>
<comment type="caution">
    <text evidence="4">The sequence shown here is derived from an EMBL/GenBank/DDBJ whole genome shotgun (WGS) entry which is preliminary data.</text>
</comment>
<name>A0ABQ0DJ24_9EUKA</name>
<sequence>MEYQGFYNLPSPLCPEFKEMALDIYMNQKYLLYNLNQNNINREEIGSSQDIFKCQNDQSNENKIKINCEESPPQKRYWTDVECIAFEKAIKYFGYTTARGINTFLISAFVGTRTPTQVRSHAQKYFMKEKPFDVELKLSEKDIEKLEFIQKRNYLRTNCSRIDIS</sequence>
<evidence type="ECO:0008006" key="6">
    <source>
        <dbReference type="Google" id="ProtNLM"/>
    </source>
</evidence>
<evidence type="ECO:0000313" key="4">
    <source>
        <dbReference type="EMBL" id="GAB1222860.1"/>
    </source>
</evidence>
<keyword evidence="2" id="KW-0804">Transcription</keyword>
<protein>
    <recommendedName>
        <fullName evidence="6">Myb family DNA-binding protein, SHAQKYF family protein</fullName>
    </recommendedName>
</protein>